<dbReference type="AlphaFoldDB" id="A0AAN0J3Y3"/>
<sequence>MLPQRRAGKQNNFRELVSAAREADIMGLSQSLNCFYSKGEAIADCNQLKCNVKFMGRTRSQSGLGDVCKLCIEAYTISKKKLKNKEKFLFEIQDDHFVIEGKRGTRKLALSSVTIIKSINSDKTFLVIIKDKDGTFHVETYSSTEKAKMNEICDFFKTHQSGVFSEISNTNDNDNEMFPDDVEPAMEYTESSDAAPISKPIDNDHSYQSIDINFDDHSSTSTDVNADATVMDAADGDNSMAKVKGLSGLITVPGNNDVVPVDTTFTTNIEGIISAISDDTIAADIQSTTAPLANKSSALDDSKNIADDDFFGEIQEELENWANNLISIPNLRTPEPPVKHVEFAEEDDVLSCSSSDVYYALSSSDDSLASIWHLFGADLLYSSYEDEDSENSDSVEDENDYEETESDYSPSEMEDTWSTSSSEYSLDDHGRLTRSESAPVVIRPDASSLSSYEWEHTQSC</sequence>
<organism evidence="2 3">
    <name type="scientific">Amphimedon queenslandica</name>
    <name type="common">Sponge</name>
    <dbReference type="NCBI Taxonomy" id="400682"/>
    <lineage>
        <taxon>Eukaryota</taxon>
        <taxon>Metazoa</taxon>
        <taxon>Porifera</taxon>
        <taxon>Demospongiae</taxon>
        <taxon>Heteroscleromorpha</taxon>
        <taxon>Haplosclerida</taxon>
        <taxon>Niphatidae</taxon>
        <taxon>Amphimedon</taxon>
    </lineage>
</organism>
<reference evidence="3" key="1">
    <citation type="journal article" date="2010" name="Nature">
        <title>The Amphimedon queenslandica genome and the evolution of animal complexity.</title>
        <authorList>
            <person name="Srivastava M."/>
            <person name="Simakov O."/>
            <person name="Chapman J."/>
            <person name="Fahey B."/>
            <person name="Gauthier M.E."/>
            <person name="Mitros T."/>
            <person name="Richards G.S."/>
            <person name="Conaco C."/>
            <person name="Dacre M."/>
            <person name="Hellsten U."/>
            <person name="Larroux C."/>
            <person name="Putnam N.H."/>
            <person name="Stanke M."/>
            <person name="Adamska M."/>
            <person name="Darling A."/>
            <person name="Degnan S.M."/>
            <person name="Oakley T.H."/>
            <person name="Plachetzki D.C."/>
            <person name="Zhai Y."/>
            <person name="Adamski M."/>
            <person name="Calcino A."/>
            <person name="Cummins S.F."/>
            <person name="Goodstein D.M."/>
            <person name="Harris C."/>
            <person name="Jackson D.J."/>
            <person name="Leys S.P."/>
            <person name="Shu S."/>
            <person name="Woodcroft B.J."/>
            <person name="Vervoort M."/>
            <person name="Kosik K.S."/>
            <person name="Manning G."/>
            <person name="Degnan B.M."/>
            <person name="Rokhsar D.S."/>
        </authorList>
    </citation>
    <scope>NUCLEOTIDE SEQUENCE [LARGE SCALE GENOMIC DNA]</scope>
</reference>
<accession>A0AAN0J3Y3</accession>
<protein>
    <submittedName>
        <fullName evidence="2">Uncharacterized protein</fullName>
    </submittedName>
</protein>
<gene>
    <name evidence="2" type="primary">109581621</name>
</gene>
<evidence type="ECO:0000256" key="1">
    <source>
        <dbReference type="SAM" id="MobiDB-lite"/>
    </source>
</evidence>
<name>A0AAN0J3Y3_AMPQE</name>
<proteinExistence type="predicted"/>
<keyword evidence="3" id="KW-1185">Reference proteome</keyword>
<dbReference type="KEGG" id="aqu:109581621"/>
<evidence type="ECO:0000313" key="2">
    <source>
        <dbReference type="EnsemblMetazoa" id="XP_019851456.1"/>
    </source>
</evidence>
<dbReference type="EnsemblMetazoa" id="XM_019995897.1">
    <property type="protein sequence ID" value="XP_019851456.1"/>
    <property type="gene ID" value="LOC109581621"/>
</dbReference>
<evidence type="ECO:0000313" key="3">
    <source>
        <dbReference type="Proteomes" id="UP000007879"/>
    </source>
</evidence>
<reference evidence="2" key="2">
    <citation type="submission" date="2024-06" db="UniProtKB">
        <authorList>
            <consortium name="EnsemblMetazoa"/>
        </authorList>
    </citation>
    <scope>IDENTIFICATION</scope>
</reference>
<dbReference type="Proteomes" id="UP000007879">
    <property type="component" value="Unassembled WGS sequence"/>
</dbReference>
<feature type="region of interest" description="Disordered" evidence="1">
    <location>
        <begin position="385"/>
        <end position="440"/>
    </location>
</feature>
<feature type="compositionally biased region" description="Acidic residues" evidence="1">
    <location>
        <begin position="385"/>
        <end position="406"/>
    </location>
</feature>